<dbReference type="PANTHER" id="PTHR18964">
    <property type="entry name" value="ROK (REPRESSOR, ORF, KINASE) FAMILY"/>
    <property type="match status" value="1"/>
</dbReference>
<protein>
    <submittedName>
        <fullName evidence="2">ROK family protein</fullName>
    </submittedName>
</protein>
<evidence type="ECO:0000313" key="2">
    <source>
        <dbReference type="EMBL" id="TDB67442.1"/>
    </source>
</evidence>
<name>A0A4R4KKG5_9BACT</name>
<comment type="caution">
    <text evidence="2">The sequence shown here is derived from an EMBL/GenBank/DDBJ whole genome shotgun (WGS) entry which is preliminary data.</text>
</comment>
<dbReference type="RefSeq" id="WP_132115426.1">
    <property type="nucleotide sequence ID" value="NZ_SMJU01000003.1"/>
</dbReference>
<dbReference type="InterPro" id="IPR043129">
    <property type="entry name" value="ATPase_NBD"/>
</dbReference>
<organism evidence="2 3">
    <name type="scientific">Arundinibacter roseus</name>
    <dbReference type="NCBI Taxonomy" id="2070510"/>
    <lineage>
        <taxon>Bacteria</taxon>
        <taxon>Pseudomonadati</taxon>
        <taxon>Bacteroidota</taxon>
        <taxon>Cytophagia</taxon>
        <taxon>Cytophagales</taxon>
        <taxon>Spirosomataceae</taxon>
        <taxon>Arundinibacter</taxon>
    </lineage>
</organism>
<dbReference type="InterPro" id="IPR000600">
    <property type="entry name" value="ROK"/>
</dbReference>
<dbReference type="SUPFAM" id="SSF53067">
    <property type="entry name" value="Actin-like ATPase domain"/>
    <property type="match status" value="1"/>
</dbReference>
<gene>
    <name evidence="2" type="ORF">EZE20_05710</name>
</gene>
<proteinExistence type="inferred from homology"/>
<sequence>MKKLAIGIDIGGTRTKGGLVDLNDGRVIEKFIFPTETTDVARFEQSLHAAIDNLRKKADNIQLPIVGIGVGVSGFVWEDGRVDTTFGFMDFLDDYPLADILTKTHALNCLIDNDARLVALGEAVFGNGKAYDRVLVLTLGTGLGVGFVTKKRLTEKLPFGHMAGHIKISDATDRCYCGKMGCLESLVSASGIIQAAHRLQWFEKYPDVPLRADSLFDAQAEGNLLAGQVVEAFLNNLKSGISNYVNIYAPEIVILGGGLAGSLQKFLPDLQSAVQLGPTKNYTYQLQISKLHELAGILGSAALFL</sequence>
<dbReference type="OrthoDB" id="9810372at2"/>
<dbReference type="Gene3D" id="3.30.420.40">
    <property type="match status" value="2"/>
</dbReference>
<keyword evidence="3" id="KW-1185">Reference proteome</keyword>
<dbReference type="Proteomes" id="UP000295706">
    <property type="component" value="Unassembled WGS sequence"/>
</dbReference>
<dbReference type="AlphaFoldDB" id="A0A4R4KKG5"/>
<evidence type="ECO:0000256" key="1">
    <source>
        <dbReference type="ARBA" id="ARBA00006479"/>
    </source>
</evidence>
<dbReference type="PANTHER" id="PTHR18964:SF149">
    <property type="entry name" value="BIFUNCTIONAL UDP-N-ACETYLGLUCOSAMINE 2-EPIMERASE_N-ACETYLMANNOSAMINE KINASE"/>
    <property type="match status" value="1"/>
</dbReference>
<comment type="similarity">
    <text evidence="1">Belongs to the ROK (NagC/XylR) family.</text>
</comment>
<dbReference type="EMBL" id="SMJU01000003">
    <property type="protein sequence ID" value="TDB67442.1"/>
    <property type="molecule type" value="Genomic_DNA"/>
</dbReference>
<dbReference type="Pfam" id="PF00480">
    <property type="entry name" value="ROK"/>
    <property type="match status" value="1"/>
</dbReference>
<evidence type="ECO:0000313" key="3">
    <source>
        <dbReference type="Proteomes" id="UP000295706"/>
    </source>
</evidence>
<accession>A0A4R4KKG5</accession>
<reference evidence="2 3" key="1">
    <citation type="submission" date="2019-02" db="EMBL/GenBank/DDBJ databases">
        <title>Arundinibacter roseus gen. nov., sp. nov., a new member of the family Cytophagaceae.</title>
        <authorList>
            <person name="Szuroczki S."/>
            <person name="Khayer B."/>
            <person name="Sproer C."/>
            <person name="Toumi M."/>
            <person name="Szabo A."/>
            <person name="Felfoldi T."/>
            <person name="Schumann P."/>
            <person name="Toth E."/>
        </authorList>
    </citation>
    <scope>NUCLEOTIDE SEQUENCE [LARGE SCALE GENOMIC DNA]</scope>
    <source>
        <strain evidence="2 3">DMA-k-7a</strain>
    </source>
</reference>